<feature type="region of interest" description="Disordered" evidence="1">
    <location>
        <begin position="87"/>
        <end position="106"/>
    </location>
</feature>
<dbReference type="SUPFAM" id="SSF100895">
    <property type="entry name" value="Kazal-type serine protease inhibitors"/>
    <property type="match status" value="1"/>
</dbReference>
<feature type="domain" description="Kazal-like" evidence="2">
    <location>
        <begin position="27"/>
        <end position="89"/>
    </location>
</feature>
<sequence>MSIKGFERSFKITGGVFSIPVREKRFWLQEIKCAEKINCTDEDYKPICCSNSKTYDNDCELRVENQKKYCTLSGDFSPLVMVHPGHCKDRSDTSDTPNDRSFFLDR</sequence>
<evidence type="ECO:0000313" key="4">
    <source>
        <dbReference type="EMBL" id="WAR03441.1"/>
    </source>
</evidence>
<dbReference type="EMBL" id="CP111015">
    <property type="protein sequence ID" value="WAR03441.1"/>
    <property type="molecule type" value="Genomic_DNA"/>
</dbReference>
<dbReference type="PROSITE" id="PS51465">
    <property type="entry name" value="KAZAL_2"/>
    <property type="match status" value="1"/>
</dbReference>
<dbReference type="EMBL" id="CP111015">
    <property type="protein sequence ID" value="WAR03391.1"/>
    <property type="molecule type" value="Genomic_DNA"/>
</dbReference>
<reference evidence="3" key="1">
    <citation type="submission" date="2022-11" db="EMBL/GenBank/DDBJ databases">
        <title>Centuries of genome instability and evolution in soft-shell clam transmissible cancer (bioRxiv).</title>
        <authorList>
            <person name="Hart S.F.M."/>
            <person name="Yonemitsu M.A."/>
            <person name="Giersch R.M."/>
            <person name="Beal B.F."/>
            <person name="Arriagada G."/>
            <person name="Davis B.W."/>
            <person name="Ostrander E.A."/>
            <person name="Goff S.P."/>
            <person name="Metzger M.J."/>
        </authorList>
    </citation>
    <scope>NUCLEOTIDE SEQUENCE</scope>
    <source>
        <strain evidence="3">MELC-2E11</strain>
        <tissue evidence="3">Siphon/mantle</tissue>
    </source>
</reference>
<dbReference type="Proteomes" id="UP001164746">
    <property type="component" value="Chromosome 4"/>
</dbReference>
<evidence type="ECO:0000313" key="3">
    <source>
        <dbReference type="EMBL" id="WAR03391.1"/>
    </source>
</evidence>
<accession>A0ABY7E4E3</accession>
<proteinExistence type="predicted"/>
<protein>
    <recommendedName>
        <fullName evidence="2">Kazal-like domain-containing protein</fullName>
    </recommendedName>
</protein>
<name>A0ABY7E4E3_MYAAR</name>
<dbReference type="InterPro" id="IPR036058">
    <property type="entry name" value="Kazal_dom_sf"/>
</dbReference>
<gene>
    <name evidence="3" type="ORF">MAR_009949</name>
    <name evidence="4" type="ORF">MAR_009999</name>
</gene>
<dbReference type="Pfam" id="PF07648">
    <property type="entry name" value="Kazal_2"/>
    <property type="match status" value="1"/>
</dbReference>
<keyword evidence="5" id="KW-1185">Reference proteome</keyword>
<dbReference type="InterPro" id="IPR002350">
    <property type="entry name" value="Kazal_dom"/>
</dbReference>
<evidence type="ECO:0000313" key="5">
    <source>
        <dbReference type="Proteomes" id="UP001164746"/>
    </source>
</evidence>
<evidence type="ECO:0000256" key="1">
    <source>
        <dbReference type="SAM" id="MobiDB-lite"/>
    </source>
</evidence>
<dbReference type="SMART" id="SM00280">
    <property type="entry name" value="KAZAL"/>
    <property type="match status" value="1"/>
</dbReference>
<dbReference type="Gene3D" id="3.30.60.30">
    <property type="match status" value="1"/>
</dbReference>
<organism evidence="3 5">
    <name type="scientific">Mya arenaria</name>
    <name type="common">Soft-shell clam</name>
    <dbReference type="NCBI Taxonomy" id="6604"/>
    <lineage>
        <taxon>Eukaryota</taxon>
        <taxon>Metazoa</taxon>
        <taxon>Spiralia</taxon>
        <taxon>Lophotrochozoa</taxon>
        <taxon>Mollusca</taxon>
        <taxon>Bivalvia</taxon>
        <taxon>Autobranchia</taxon>
        <taxon>Heteroconchia</taxon>
        <taxon>Euheterodonta</taxon>
        <taxon>Imparidentia</taxon>
        <taxon>Neoheterodontei</taxon>
        <taxon>Myida</taxon>
        <taxon>Myoidea</taxon>
        <taxon>Myidae</taxon>
        <taxon>Mya</taxon>
    </lineage>
</organism>
<evidence type="ECO:0000259" key="2">
    <source>
        <dbReference type="PROSITE" id="PS51465"/>
    </source>
</evidence>